<keyword evidence="1" id="KW-0472">Membrane</keyword>
<evidence type="ECO:0000256" key="1">
    <source>
        <dbReference type="SAM" id="Phobius"/>
    </source>
</evidence>
<keyword evidence="2" id="KW-1185">Reference proteome</keyword>
<keyword evidence="1" id="KW-1133">Transmembrane helix</keyword>
<evidence type="ECO:0000313" key="2">
    <source>
        <dbReference type="Proteomes" id="UP000095282"/>
    </source>
</evidence>
<dbReference type="PANTHER" id="PTHR22718:SF10">
    <property type="entry name" value="7TM GPCR SERPENTINE RECEPTOR CLASS X (SRX) DOMAIN-CONTAINING PROTEIN-RELATED"/>
    <property type="match status" value="1"/>
</dbReference>
<proteinExistence type="predicted"/>
<dbReference type="Proteomes" id="UP000095282">
    <property type="component" value="Unplaced"/>
</dbReference>
<dbReference type="SUPFAM" id="SSF81321">
    <property type="entry name" value="Family A G protein-coupled receptor-like"/>
    <property type="match status" value="1"/>
</dbReference>
<keyword evidence="1" id="KW-0812">Transmembrane</keyword>
<evidence type="ECO:0000313" key="3">
    <source>
        <dbReference type="WBParaSite" id="Csp11.Scaffold630.g16809.t1"/>
    </source>
</evidence>
<accession>A0A1I7UKA0</accession>
<dbReference type="STRING" id="1561998.A0A1I7UKA0"/>
<organism evidence="2 3">
    <name type="scientific">Caenorhabditis tropicalis</name>
    <dbReference type="NCBI Taxonomy" id="1561998"/>
    <lineage>
        <taxon>Eukaryota</taxon>
        <taxon>Metazoa</taxon>
        <taxon>Ecdysozoa</taxon>
        <taxon>Nematoda</taxon>
        <taxon>Chromadorea</taxon>
        <taxon>Rhabditida</taxon>
        <taxon>Rhabditina</taxon>
        <taxon>Rhabditomorpha</taxon>
        <taxon>Rhabditoidea</taxon>
        <taxon>Rhabditidae</taxon>
        <taxon>Peloderinae</taxon>
        <taxon>Caenorhabditis</taxon>
    </lineage>
</organism>
<feature type="transmembrane region" description="Helical" evidence="1">
    <location>
        <begin position="27"/>
        <end position="52"/>
    </location>
</feature>
<feature type="transmembrane region" description="Helical" evidence="1">
    <location>
        <begin position="59"/>
        <end position="81"/>
    </location>
</feature>
<reference evidence="3" key="1">
    <citation type="submission" date="2016-11" db="UniProtKB">
        <authorList>
            <consortium name="WormBaseParasite"/>
        </authorList>
    </citation>
    <scope>IDENTIFICATION</scope>
</reference>
<dbReference type="WBParaSite" id="Csp11.Scaffold630.g16809.t1">
    <property type="protein sequence ID" value="Csp11.Scaffold630.g16809.t1"/>
    <property type="gene ID" value="Csp11.Scaffold630.g16809"/>
</dbReference>
<dbReference type="AlphaFoldDB" id="A0A1I7UKA0"/>
<dbReference type="PANTHER" id="PTHR22718">
    <property type="entry name" value="SERPENTINE RECEPTOR, CLASS X"/>
    <property type="match status" value="1"/>
</dbReference>
<feature type="transmembrane region" description="Helical" evidence="1">
    <location>
        <begin position="87"/>
        <end position="107"/>
    </location>
</feature>
<dbReference type="eggNOG" id="ENOG502TGJV">
    <property type="taxonomic scope" value="Eukaryota"/>
</dbReference>
<protein>
    <submittedName>
        <fullName evidence="3">7TM_GPCR_Srx domain-containing protein</fullName>
    </submittedName>
</protein>
<name>A0A1I7UKA0_9PELO</name>
<sequence length="145" mass="17061">MQLSINFYLSASIIGDRYLLIGEKMNWLNILFGCIFINAWYMECLVQIVMAVNRYLFQFVFISVFYIFTWILFELLPFIVPENQKEWFSVIPVFITLNCSSNSIIYLTMNRDVQKALQIPWIRQIFGGNKSSGHVPPVQINNFQL</sequence>